<dbReference type="EMBL" id="CP006842">
    <property type="protein sequence ID" value="AHW62637.1"/>
    <property type="molecule type" value="Genomic_DNA"/>
</dbReference>
<accession>X5DPP6</accession>
<feature type="region of interest" description="Disordered" evidence="1">
    <location>
        <begin position="45"/>
        <end position="66"/>
    </location>
</feature>
<name>X5DPP6_9CORY</name>
<sequence>MIGTLALVGCGTSEHSEQESFSFTGSELWVSHGNKNQPVNVVESTESEGEVTVGVSSRTLGQKPETPAWSLSDDVLTLDTPCGGSVIGYCEANWSITVPDGVEVMVDGQRTAP</sequence>
<organism evidence="2 3">
    <name type="scientific">Corynebacterium glyciniphilum AJ 3170</name>
    <dbReference type="NCBI Taxonomy" id="1404245"/>
    <lineage>
        <taxon>Bacteria</taxon>
        <taxon>Bacillati</taxon>
        <taxon>Actinomycetota</taxon>
        <taxon>Actinomycetes</taxon>
        <taxon>Mycobacteriales</taxon>
        <taxon>Corynebacteriaceae</taxon>
        <taxon>Corynebacterium</taxon>
    </lineage>
</organism>
<dbReference type="RefSeq" id="WP_038545291.1">
    <property type="nucleotide sequence ID" value="NZ_CP006842.1"/>
</dbReference>
<dbReference type="KEGG" id="cgy:CGLY_00945"/>
<keyword evidence="3" id="KW-1185">Reference proteome</keyword>
<dbReference type="HOGENOM" id="CLU_2129257_0_0_11"/>
<dbReference type="OrthoDB" id="5183822at2"/>
<evidence type="ECO:0000313" key="2">
    <source>
        <dbReference type="EMBL" id="AHW62637.1"/>
    </source>
</evidence>
<reference evidence="2 3" key="1">
    <citation type="journal article" date="2015" name="Int. J. Syst. Evol. Microbiol.">
        <title>Revisiting Corynebacterium glyciniphilum (ex Kubota et al., 1972) sp. nov., nom. rev., isolated from putrefied banana.</title>
        <authorList>
            <person name="Al-Dilaimi A."/>
            <person name="Bednarz H."/>
            <person name="Lomker A."/>
            <person name="Niehaus K."/>
            <person name="Kalinowski J."/>
            <person name="Ruckert C."/>
        </authorList>
    </citation>
    <scope>NUCLEOTIDE SEQUENCE [LARGE SCALE GENOMIC DNA]</scope>
    <source>
        <strain evidence="2">AJ 3170</strain>
    </source>
</reference>
<evidence type="ECO:0000313" key="3">
    <source>
        <dbReference type="Proteomes" id="UP000023703"/>
    </source>
</evidence>
<dbReference type="STRING" id="1404245.CGLY_00945"/>
<evidence type="ECO:0000256" key="1">
    <source>
        <dbReference type="SAM" id="MobiDB-lite"/>
    </source>
</evidence>
<gene>
    <name evidence="2" type="ORF">CGLY_00945</name>
</gene>
<dbReference type="AlphaFoldDB" id="X5DPP6"/>
<protein>
    <submittedName>
        <fullName evidence="2">Uncharacterized protein</fullName>
    </submittedName>
</protein>
<proteinExistence type="predicted"/>
<dbReference type="Proteomes" id="UP000023703">
    <property type="component" value="Chromosome"/>
</dbReference>